<dbReference type="EMBL" id="APAU02000029">
    <property type="protein sequence ID" value="EUB60557.1"/>
    <property type="molecule type" value="Genomic_DNA"/>
</dbReference>
<protein>
    <submittedName>
        <fullName evidence="1">Uncharacterized protein</fullName>
    </submittedName>
</protein>
<dbReference type="Proteomes" id="UP000019149">
    <property type="component" value="Unassembled WGS sequence"/>
</dbReference>
<keyword evidence="2" id="KW-1185">Reference proteome</keyword>
<evidence type="ECO:0000313" key="1">
    <source>
        <dbReference type="EMBL" id="EUB60557.1"/>
    </source>
</evidence>
<organism evidence="1 2">
    <name type="scientific">Echinococcus granulosus</name>
    <name type="common">Hydatid tapeworm</name>
    <dbReference type="NCBI Taxonomy" id="6210"/>
    <lineage>
        <taxon>Eukaryota</taxon>
        <taxon>Metazoa</taxon>
        <taxon>Spiralia</taxon>
        <taxon>Lophotrochozoa</taxon>
        <taxon>Platyhelminthes</taxon>
        <taxon>Cestoda</taxon>
        <taxon>Eucestoda</taxon>
        <taxon>Cyclophyllidea</taxon>
        <taxon>Taeniidae</taxon>
        <taxon>Echinococcus</taxon>
        <taxon>Echinococcus granulosus group</taxon>
    </lineage>
</organism>
<dbReference type="CTD" id="36340291"/>
<name>W6UQH7_ECHGR</name>
<reference evidence="1 2" key="1">
    <citation type="journal article" date="2013" name="Nat. Genet.">
        <title>The genome of the hydatid tapeworm Echinococcus granulosus.</title>
        <authorList>
            <person name="Zheng H."/>
            <person name="Zhang W."/>
            <person name="Zhang L."/>
            <person name="Zhang Z."/>
            <person name="Li J."/>
            <person name="Lu G."/>
            <person name="Zhu Y."/>
            <person name="Wang Y."/>
            <person name="Huang Y."/>
            <person name="Liu J."/>
            <person name="Kang H."/>
            <person name="Chen J."/>
            <person name="Wang L."/>
            <person name="Chen A."/>
            <person name="Yu S."/>
            <person name="Gao Z."/>
            <person name="Jin L."/>
            <person name="Gu W."/>
            <person name="Wang Z."/>
            <person name="Zhao L."/>
            <person name="Shi B."/>
            <person name="Wen H."/>
            <person name="Lin R."/>
            <person name="Jones M.K."/>
            <person name="Brejova B."/>
            <person name="Vinar T."/>
            <person name="Zhao G."/>
            <person name="McManus D.P."/>
            <person name="Chen Z."/>
            <person name="Zhou Y."/>
            <person name="Wang S."/>
        </authorList>
    </citation>
    <scope>NUCLEOTIDE SEQUENCE [LARGE SCALE GENOMIC DNA]</scope>
</reference>
<dbReference type="AlphaFoldDB" id="W6UQH7"/>
<dbReference type="KEGG" id="egl:EGR_04576"/>
<evidence type="ECO:0000313" key="2">
    <source>
        <dbReference type="Proteomes" id="UP000019149"/>
    </source>
</evidence>
<dbReference type="GeneID" id="36340291"/>
<dbReference type="RefSeq" id="XP_024351753.1">
    <property type="nucleotide sequence ID" value="XM_024493825.1"/>
</dbReference>
<gene>
    <name evidence="1" type="ORF">EGR_04576</name>
</gene>
<accession>W6UQH7</accession>
<comment type="caution">
    <text evidence="1">The sequence shown here is derived from an EMBL/GenBank/DDBJ whole genome shotgun (WGS) entry which is preliminary data.</text>
</comment>
<proteinExistence type="predicted"/>
<sequence>MLAPSKLAHPLSLNAPFDKIGGLTSRSHLSPLPPHIDNTSDSQSIIPSSSALESCLSTLLFIFPLFPPMSLPSFVTALDF</sequence>